<dbReference type="AlphaFoldDB" id="A0A511XGN0"/>
<evidence type="ECO:0000313" key="1">
    <source>
        <dbReference type="EMBL" id="GEN62103.1"/>
    </source>
</evidence>
<proteinExistence type="predicted"/>
<sequence length="102" mass="11691">MVFFAALTDECDRFVRSGDRIAALPASRDNHDADERQIRNAANFPCQRGVAERAVERQSVNKFTQRRLLGRGRPQCPKQFAWRKGFFSGADYIEQRLPISFG</sequence>
<name>A0A511XGN0_9PROT</name>
<dbReference type="EMBL" id="BJYG01000002">
    <property type="protein sequence ID" value="GEN62103.1"/>
    <property type="molecule type" value="Genomic_DNA"/>
</dbReference>
<comment type="caution">
    <text evidence="1">The sequence shown here is derived from an EMBL/GenBank/DDBJ whole genome shotgun (WGS) entry which is preliminary data.</text>
</comment>
<gene>
    <name evidence="1" type="ORF">AOE01nite_03270</name>
</gene>
<accession>A0A511XGN0</accession>
<protein>
    <submittedName>
        <fullName evidence="1">Uncharacterized protein</fullName>
    </submittedName>
</protein>
<organism evidence="1 2">
    <name type="scientific">Acetobacter oeni</name>
    <dbReference type="NCBI Taxonomy" id="304077"/>
    <lineage>
        <taxon>Bacteria</taxon>
        <taxon>Pseudomonadati</taxon>
        <taxon>Pseudomonadota</taxon>
        <taxon>Alphaproteobacteria</taxon>
        <taxon>Acetobacterales</taxon>
        <taxon>Acetobacteraceae</taxon>
        <taxon>Acetobacter</taxon>
    </lineage>
</organism>
<keyword evidence="2" id="KW-1185">Reference proteome</keyword>
<reference evidence="1 2" key="1">
    <citation type="submission" date="2019-07" db="EMBL/GenBank/DDBJ databases">
        <title>Whole genome shotgun sequence of Acetobacter oeni NBRC 105207.</title>
        <authorList>
            <person name="Hosoyama A."/>
            <person name="Uohara A."/>
            <person name="Ohji S."/>
            <person name="Ichikawa N."/>
        </authorList>
    </citation>
    <scope>NUCLEOTIDE SEQUENCE [LARGE SCALE GENOMIC DNA]</scope>
    <source>
        <strain evidence="1 2">NBRC 105207</strain>
    </source>
</reference>
<evidence type="ECO:0000313" key="2">
    <source>
        <dbReference type="Proteomes" id="UP000321746"/>
    </source>
</evidence>
<dbReference type="Proteomes" id="UP000321746">
    <property type="component" value="Unassembled WGS sequence"/>
</dbReference>